<evidence type="ECO:0000259" key="2">
    <source>
        <dbReference type="Pfam" id="PF00078"/>
    </source>
</evidence>
<dbReference type="AlphaFoldDB" id="A0AA90VKQ5"/>
<keyword evidence="3" id="KW-0548">Nucleotidyltransferase</keyword>
<dbReference type="CDD" id="cd01646">
    <property type="entry name" value="RT_Bac_retron_I"/>
    <property type="match status" value="1"/>
</dbReference>
<dbReference type="EMBL" id="VZAP01000013">
    <property type="protein sequence ID" value="MQO91293.1"/>
    <property type="molecule type" value="Genomic_DNA"/>
</dbReference>
<dbReference type="InterPro" id="IPR000477">
    <property type="entry name" value="RT_dom"/>
</dbReference>
<feature type="domain" description="Reverse transcriptase" evidence="2">
    <location>
        <begin position="205"/>
        <end position="357"/>
    </location>
</feature>
<dbReference type="NCBIfam" id="NF041748">
    <property type="entry name" value="Drt3b"/>
    <property type="match status" value="1"/>
</dbReference>
<dbReference type="RefSeq" id="WP_153136993.1">
    <property type="nucleotide sequence ID" value="NZ_JAHOFA010000040.1"/>
</dbReference>
<feature type="compositionally biased region" description="Basic and acidic residues" evidence="1">
    <location>
        <begin position="395"/>
        <end position="405"/>
    </location>
</feature>
<evidence type="ECO:0000313" key="3">
    <source>
        <dbReference type="EMBL" id="MQO91293.1"/>
    </source>
</evidence>
<dbReference type="Proteomes" id="UP000421283">
    <property type="component" value="Unassembled WGS sequence"/>
</dbReference>
<accession>A0AA90VKQ5</accession>
<organism evidence="3 4">
    <name type="scientific">Segatella copri</name>
    <dbReference type="NCBI Taxonomy" id="165179"/>
    <lineage>
        <taxon>Bacteria</taxon>
        <taxon>Pseudomonadati</taxon>
        <taxon>Bacteroidota</taxon>
        <taxon>Bacteroidia</taxon>
        <taxon>Bacteroidales</taxon>
        <taxon>Prevotellaceae</taxon>
        <taxon>Segatella</taxon>
    </lineage>
</organism>
<sequence>MKRKRIKLRYKKERVVFSDVLPYELPITFTNRFFYRFLVKNEVEYIIEPLDHKKNKLKWKDGMSIAARQVLAILFGIDSKKVMNQKVTEITVRNEPSIPFTYRIIHKRGKYRELAVIHPADQIKMVSFYEKYKSLILYYSQQSRFSLRHPHAVACYFYYRDRLHHTLLGKRSDDLELYFNEYENLKTYFSYKRYTQIYRFYEDYRYQRAEKKFAHLQKFDIQACFNSIYSHSIAWATNGGKATYKRFFKGGEDGTFGAVWDSLMQKMNYNETNGIVIGPEFSRLFAEVILQYIDKCVENDLYEKGYKWNVDYECYRYVDDHFFFYNNKEVLEAARQSYAYHLNEYKMTISNEKTEDIDRPFITPISRAKLAIDKLIHDTITINVDDDLLKKDESEDDAKDIAKESAEDEEDEPIDKERIEKALAKKHTLYFRSSFFSSVFQDILKTNNVEAKDVLNYTIARMGNRCERMLKKFDRLYKPLCMADNVTDITPDMKEQAEHRKSIMEHELSLFLFNLLNSTFFIYSFNKQLNSTLKLVNLLNTIIVYLDTDYFKLSKDKKDKEEKKDRALIKHTRFTDDIRANVFKKIQDEINVAFQCCRYSEDTQLETLYFLITLRSMRSKYHLSVASIENYIGVKTNENGSKELPDMNAISITLFLYYFADKREFDELRTLIVNKACERIKNIPMELHKKTSEFVILLLDLMACPYLSAESKTKVGEAFGLTKKEIKNLLRYFKNGRYMFTNWKKLNVTKELNAKISQEVYA</sequence>
<reference evidence="4" key="1">
    <citation type="submission" date="2019-09" db="EMBL/GenBank/DDBJ databases">
        <title>Distinct polysaccharide growth profiles of human intestinal Prevotella copri isolates.</title>
        <authorList>
            <person name="Fehlner-Peach H."/>
            <person name="Magnabosco C."/>
            <person name="Raghavan V."/>
            <person name="Scher J.U."/>
            <person name="Tett A."/>
            <person name="Cox L.M."/>
            <person name="Gottsegen C."/>
            <person name="Watters A."/>
            <person name="Wiltshire- Gordon J.D."/>
            <person name="Segata N."/>
            <person name="Bonneau R."/>
            <person name="Littman D.R."/>
        </authorList>
    </citation>
    <scope>NUCLEOTIDE SEQUENCE [LARGE SCALE GENOMIC DNA]</scope>
    <source>
        <strain evidence="4">iAU3127</strain>
    </source>
</reference>
<gene>
    <name evidence="3" type="ORF">F7D31_01115</name>
</gene>
<feature type="region of interest" description="Disordered" evidence="1">
    <location>
        <begin position="395"/>
        <end position="414"/>
    </location>
</feature>
<dbReference type="GO" id="GO:0003964">
    <property type="term" value="F:RNA-directed DNA polymerase activity"/>
    <property type="evidence" value="ECO:0007669"/>
    <property type="project" value="UniProtKB-KW"/>
</dbReference>
<protein>
    <submittedName>
        <fullName evidence="3">RNA-directed DNA polymerase</fullName>
    </submittedName>
</protein>
<proteinExistence type="predicted"/>
<evidence type="ECO:0000313" key="4">
    <source>
        <dbReference type="Proteomes" id="UP000421283"/>
    </source>
</evidence>
<keyword evidence="3" id="KW-0695">RNA-directed DNA polymerase</keyword>
<keyword evidence="3" id="KW-0808">Transferase</keyword>
<dbReference type="Pfam" id="PF00078">
    <property type="entry name" value="RVT_1"/>
    <property type="match status" value="1"/>
</dbReference>
<name>A0AA90VKQ5_9BACT</name>
<comment type="caution">
    <text evidence="3">The sequence shown here is derived from an EMBL/GenBank/DDBJ whole genome shotgun (WGS) entry which is preliminary data.</text>
</comment>
<evidence type="ECO:0000256" key="1">
    <source>
        <dbReference type="SAM" id="MobiDB-lite"/>
    </source>
</evidence>